<evidence type="ECO:0000313" key="3">
    <source>
        <dbReference type="EMBL" id="GFY34774.1"/>
    </source>
</evidence>
<sequence length="135" mass="15086">MVSQIFIGLLNEKMFAIILLGIFCSAASGYQTHESFKGTFYPGGRYQISENNGPFQVHYNPNGARSNIDIQYPAGGSNSNNFPTGGANSNNYPSMFLYFIISLYFKAIVSEIHSVAKKYMHPEEIELHSRNLVCM</sequence>
<keyword evidence="1" id="KW-0472">Membrane</keyword>
<feature type="transmembrane region" description="Helical" evidence="1">
    <location>
        <begin position="92"/>
        <end position="109"/>
    </location>
</feature>
<keyword evidence="2" id="KW-0732">Signal</keyword>
<keyword evidence="1" id="KW-1133">Transmembrane helix</keyword>
<feature type="chain" id="PRO_5036476326" evidence="2">
    <location>
        <begin position="30"/>
        <end position="135"/>
    </location>
</feature>
<comment type="caution">
    <text evidence="3">The sequence shown here is derived from an EMBL/GenBank/DDBJ whole genome shotgun (WGS) entry which is preliminary data.</text>
</comment>
<organism evidence="3 4">
    <name type="scientific">Trichonephila clavipes</name>
    <name type="common">Golden silk orbweaver</name>
    <name type="synonym">Nephila clavipes</name>
    <dbReference type="NCBI Taxonomy" id="2585209"/>
    <lineage>
        <taxon>Eukaryota</taxon>
        <taxon>Metazoa</taxon>
        <taxon>Ecdysozoa</taxon>
        <taxon>Arthropoda</taxon>
        <taxon>Chelicerata</taxon>
        <taxon>Arachnida</taxon>
        <taxon>Araneae</taxon>
        <taxon>Araneomorphae</taxon>
        <taxon>Entelegynae</taxon>
        <taxon>Araneoidea</taxon>
        <taxon>Nephilidae</taxon>
        <taxon>Trichonephila</taxon>
    </lineage>
</organism>
<proteinExistence type="predicted"/>
<feature type="signal peptide" evidence="2">
    <location>
        <begin position="1"/>
        <end position="29"/>
    </location>
</feature>
<dbReference type="Proteomes" id="UP000887159">
    <property type="component" value="Unassembled WGS sequence"/>
</dbReference>
<keyword evidence="1" id="KW-0812">Transmembrane</keyword>
<evidence type="ECO:0000256" key="2">
    <source>
        <dbReference type="SAM" id="SignalP"/>
    </source>
</evidence>
<dbReference type="EMBL" id="BMAU01021428">
    <property type="protein sequence ID" value="GFY34774.1"/>
    <property type="molecule type" value="Genomic_DNA"/>
</dbReference>
<evidence type="ECO:0000256" key="1">
    <source>
        <dbReference type="SAM" id="Phobius"/>
    </source>
</evidence>
<evidence type="ECO:0000313" key="4">
    <source>
        <dbReference type="Proteomes" id="UP000887159"/>
    </source>
</evidence>
<dbReference type="AlphaFoldDB" id="A0A8X7BLM0"/>
<accession>A0A8X7BLM0</accession>
<keyword evidence="4" id="KW-1185">Reference proteome</keyword>
<gene>
    <name evidence="3" type="primary">NCL1_19524</name>
    <name evidence="3" type="ORF">TNCV_844731</name>
</gene>
<protein>
    <submittedName>
        <fullName evidence="3">Uncharacterized protein</fullName>
    </submittedName>
</protein>
<name>A0A8X7BLM0_TRICX</name>
<reference evidence="3" key="1">
    <citation type="submission" date="2020-08" db="EMBL/GenBank/DDBJ databases">
        <title>Multicomponent nature underlies the extraordinary mechanical properties of spider dragline silk.</title>
        <authorList>
            <person name="Kono N."/>
            <person name="Nakamura H."/>
            <person name="Mori M."/>
            <person name="Yoshida Y."/>
            <person name="Ohtoshi R."/>
            <person name="Malay A.D."/>
            <person name="Moran D.A.P."/>
            <person name="Tomita M."/>
            <person name="Numata K."/>
            <person name="Arakawa K."/>
        </authorList>
    </citation>
    <scope>NUCLEOTIDE SEQUENCE</scope>
</reference>